<gene>
    <name evidence="1" type="ORF">S03H2_20403</name>
</gene>
<feature type="non-terminal residue" evidence="1">
    <location>
        <position position="1"/>
    </location>
</feature>
<comment type="caution">
    <text evidence="1">The sequence shown here is derived from an EMBL/GenBank/DDBJ whole genome shotgun (WGS) entry which is preliminary data.</text>
</comment>
<reference evidence="1" key="1">
    <citation type="journal article" date="2014" name="Front. Microbiol.">
        <title>High frequency of phylogenetically diverse reductive dehalogenase-homologous genes in deep subseafloor sedimentary metagenomes.</title>
        <authorList>
            <person name="Kawai M."/>
            <person name="Futagami T."/>
            <person name="Toyoda A."/>
            <person name="Takaki Y."/>
            <person name="Nishi S."/>
            <person name="Hori S."/>
            <person name="Arai W."/>
            <person name="Tsubouchi T."/>
            <person name="Morono Y."/>
            <person name="Uchiyama I."/>
            <person name="Ito T."/>
            <person name="Fujiyama A."/>
            <person name="Inagaki F."/>
            <person name="Takami H."/>
        </authorList>
    </citation>
    <scope>NUCLEOTIDE SEQUENCE</scope>
    <source>
        <strain evidence="1">Expedition CK06-06</strain>
    </source>
</reference>
<organism evidence="1">
    <name type="scientific">marine sediment metagenome</name>
    <dbReference type="NCBI Taxonomy" id="412755"/>
    <lineage>
        <taxon>unclassified sequences</taxon>
        <taxon>metagenomes</taxon>
        <taxon>ecological metagenomes</taxon>
    </lineage>
</organism>
<proteinExistence type="predicted"/>
<dbReference type="AlphaFoldDB" id="X1EW67"/>
<dbReference type="EMBL" id="BARU01010751">
    <property type="protein sequence ID" value="GAH36822.1"/>
    <property type="molecule type" value="Genomic_DNA"/>
</dbReference>
<evidence type="ECO:0000313" key="1">
    <source>
        <dbReference type="EMBL" id="GAH36822.1"/>
    </source>
</evidence>
<protein>
    <submittedName>
        <fullName evidence="1">Uncharacterized protein</fullName>
    </submittedName>
</protein>
<name>X1EW67_9ZZZZ</name>
<sequence length="33" mass="3716">LPLFGRRIVISGLDFSGIKVKVESAEYEVVEHK</sequence>
<accession>X1EW67</accession>